<evidence type="ECO:0000313" key="15">
    <source>
        <dbReference type="Proteomes" id="UP000887581"/>
    </source>
</evidence>
<protein>
    <recommendedName>
        <fullName evidence="11">Metalloendopeptidase</fullName>
        <ecNumber evidence="11">3.4.24.-</ecNumber>
    </recommendedName>
</protein>
<dbReference type="InterPro" id="IPR024079">
    <property type="entry name" value="MetalloPept_cat_dom_sf"/>
</dbReference>
<dbReference type="SMART" id="SM00042">
    <property type="entry name" value="CUB"/>
    <property type="match status" value="1"/>
</dbReference>
<dbReference type="Gene3D" id="2.60.120.290">
    <property type="entry name" value="Spermadhesin, CUB domain"/>
    <property type="match status" value="1"/>
</dbReference>
<feature type="domain" description="Peptidase M12A" evidence="14">
    <location>
        <begin position="794"/>
        <end position="989"/>
    </location>
</feature>
<dbReference type="SMART" id="SM00209">
    <property type="entry name" value="TSP1"/>
    <property type="match status" value="1"/>
</dbReference>
<dbReference type="FunFam" id="3.40.390.10:FF:000028">
    <property type="entry name" value="Zinc metalloproteinase"/>
    <property type="match status" value="1"/>
</dbReference>
<dbReference type="Proteomes" id="UP000887581">
    <property type="component" value="Unplaced"/>
</dbReference>
<proteinExistence type="predicted"/>
<dbReference type="GO" id="GO:0004222">
    <property type="term" value="F:metalloendopeptidase activity"/>
    <property type="evidence" value="ECO:0007669"/>
    <property type="project" value="UniProtKB-UniRule"/>
</dbReference>
<evidence type="ECO:0000256" key="7">
    <source>
        <dbReference type="ARBA" id="ARBA00023157"/>
    </source>
</evidence>
<dbReference type="InterPro" id="IPR001506">
    <property type="entry name" value="Peptidase_M12A"/>
</dbReference>
<name>A0A915PU01_9BILA</name>
<feature type="binding site" evidence="10">
    <location>
        <position position="895"/>
    </location>
    <ligand>
        <name>Zn(2+)</name>
        <dbReference type="ChEBI" id="CHEBI:29105"/>
        <note>catalytic</note>
    </ligand>
</feature>
<evidence type="ECO:0000256" key="9">
    <source>
        <dbReference type="PROSITE-ProRule" id="PRU00059"/>
    </source>
</evidence>
<dbReference type="PANTHER" id="PTHR10127">
    <property type="entry name" value="DISCOIDIN, CUB, EGF, LAMININ , AND ZINC METALLOPROTEASE DOMAIN CONTAINING"/>
    <property type="match status" value="1"/>
</dbReference>
<feature type="domain" description="FAS1" evidence="13">
    <location>
        <begin position="187"/>
        <end position="350"/>
    </location>
</feature>
<organism evidence="15 16">
    <name type="scientific">Setaria digitata</name>
    <dbReference type="NCBI Taxonomy" id="48799"/>
    <lineage>
        <taxon>Eukaryota</taxon>
        <taxon>Metazoa</taxon>
        <taxon>Ecdysozoa</taxon>
        <taxon>Nematoda</taxon>
        <taxon>Chromadorea</taxon>
        <taxon>Rhabditida</taxon>
        <taxon>Spirurina</taxon>
        <taxon>Spiruromorpha</taxon>
        <taxon>Filarioidea</taxon>
        <taxon>Setariidae</taxon>
        <taxon>Setaria</taxon>
    </lineage>
</organism>
<feature type="binding site" evidence="10">
    <location>
        <position position="889"/>
    </location>
    <ligand>
        <name>Zn(2+)</name>
        <dbReference type="ChEBI" id="CHEBI:29105"/>
        <note>catalytic</note>
    </ligand>
</feature>
<dbReference type="PROSITE" id="PS51864">
    <property type="entry name" value="ASTACIN"/>
    <property type="match status" value="1"/>
</dbReference>
<evidence type="ECO:0000256" key="8">
    <source>
        <dbReference type="ARBA" id="ARBA00023180"/>
    </source>
</evidence>
<keyword evidence="4 10" id="KW-0378">Hydrolase</keyword>
<evidence type="ECO:0000256" key="10">
    <source>
        <dbReference type="PROSITE-ProRule" id="PRU01211"/>
    </source>
</evidence>
<feature type="active site" evidence="10">
    <location>
        <position position="886"/>
    </location>
</feature>
<dbReference type="SUPFAM" id="SSF82153">
    <property type="entry name" value="FAS1 domain"/>
    <property type="match status" value="4"/>
</dbReference>
<keyword evidence="15" id="KW-1185">Reference proteome</keyword>
<dbReference type="PROSITE" id="PS01186">
    <property type="entry name" value="EGF_2"/>
    <property type="match status" value="1"/>
</dbReference>
<evidence type="ECO:0000256" key="5">
    <source>
        <dbReference type="ARBA" id="ARBA00022833"/>
    </source>
</evidence>
<dbReference type="GO" id="GO:0018996">
    <property type="term" value="P:molting cycle, collagen and cuticulin-based cuticle"/>
    <property type="evidence" value="ECO:0007669"/>
    <property type="project" value="UniProtKB-ARBA"/>
</dbReference>
<dbReference type="PRINTS" id="PR00480">
    <property type="entry name" value="ASTACIN"/>
</dbReference>
<dbReference type="WBParaSite" id="sdigi.contig311.g7328.t1">
    <property type="protein sequence ID" value="sdigi.contig311.g7328.t1"/>
    <property type="gene ID" value="sdigi.contig311.g7328"/>
</dbReference>
<keyword evidence="1" id="KW-0245">EGF-like domain</keyword>
<evidence type="ECO:0000256" key="2">
    <source>
        <dbReference type="ARBA" id="ARBA00022670"/>
    </source>
</evidence>
<evidence type="ECO:0000256" key="6">
    <source>
        <dbReference type="ARBA" id="ARBA00023049"/>
    </source>
</evidence>
<accession>A0A915PU01</accession>
<dbReference type="Pfam" id="PF00090">
    <property type="entry name" value="TSP_1"/>
    <property type="match status" value="1"/>
</dbReference>
<dbReference type="SMART" id="SM00235">
    <property type="entry name" value="ZnMc"/>
    <property type="match status" value="1"/>
</dbReference>
<dbReference type="InterPro" id="IPR034035">
    <property type="entry name" value="Astacin-like_dom"/>
</dbReference>
<evidence type="ECO:0000256" key="1">
    <source>
        <dbReference type="ARBA" id="ARBA00022536"/>
    </source>
</evidence>
<dbReference type="Pfam" id="PF01400">
    <property type="entry name" value="Astacin"/>
    <property type="match status" value="1"/>
</dbReference>
<dbReference type="CDD" id="cd00041">
    <property type="entry name" value="CUB"/>
    <property type="match status" value="1"/>
</dbReference>
<dbReference type="AlphaFoldDB" id="A0A915PU01"/>
<evidence type="ECO:0000313" key="16">
    <source>
        <dbReference type="WBParaSite" id="sdigi.contig311.g7328.t1"/>
    </source>
</evidence>
<dbReference type="PROSITE" id="PS00022">
    <property type="entry name" value="EGF_1"/>
    <property type="match status" value="1"/>
</dbReference>
<keyword evidence="2 10" id="KW-0645">Protease</keyword>
<dbReference type="InterPro" id="IPR036378">
    <property type="entry name" value="FAS1_dom_sf"/>
</dbReference>
<dbReference type="FunFam" id="2.30.180.10:FF:000058">
    <property type="entry name" value="Tyrosine-protein kinase"/>
    <property type="match status" value="1"/>
</dbReference>
<dbReference type="Gene3D" id="2.20.100.10">
    <property type="entry name" value="Thrombospondin type-1 (TSP1) repeat"/>
    <property type="match status" value="1"/>
</dbReference>
<dbReference type="CDD" id="cd04280">
    <property type="entry name" value="ZnMc_astacin_like"/>
    <property type="match status" value="1"/>
</dbReference>
<dbReference type="SUPFAM" id="SSF49854">
    <property type="entry name" value="Spermadhesin, CUB domain"/>
    <property type="match status" value="1"/>
</dbReference>
<dbReference type="PANTHER" id="PTHR10127:SF849">
    <property type="entry name" value="ZINC METALLOPROTEINASE NAS-36"/>
    <property type="match status" value="1"/>
</dbReference>
<keyword evidence="8" id="KW-0325">Glycoprotein</keyword>
<dbReference type="Pfam" id="PF00431">
    <property type="entry name" value="CUB"/>
    <property type="match status" value="1"/>
</dbReference>
<evidence type="ECO:0000256" key="11">
    <source>
        <dbReference type="RuleBase" id="RU361183"/>
    </source>
</evidence>
<dbReference type="Gene3D" id="2.30.180.10">
    <property type="entry name" value="FAS1 domain"/>
    <property type="match status" value="3"/>
</dbReference>
<dbReference type="InterPro" id="IPR035914">
    <property type="entry name" value="Sperma_CUB_dom_sf"/>
</dbReference>
<dbReference type="InterPro" id="IPR000782">
    <property type="entry name" value="FAS1_domain"/>
</dbReference>
<keyword evidence="7" id="KW-1015">Disulfide bond</keyword>
<dbReference type="InterPro" id="IPR000742">
    <property type="entry name" value="EGF"/>
</dbReference>
<dbReference type="PROSITE" id="PS01180">
    <property type="entry name" value="CUB"/>
    <property type="match status" value="1"/>
</dbReference>
<feature type="domain" description="FAS1" evidence="13">
    <location>
        <begin position="354"/>
        <end position="498"/>
    </location>
</feature>
<dbReference type="InterPro" id="IPR000859">
    <property type="entry name" value="CUB_dom"/>
</dbReference>
<dbReference type="PROSITE" id="PS50213">
    <property type="entry name" value="FAS1"/>
    <property type="match status" value="3"/>
</dbReference>
<evidence type="ECO:0000259" key="14">
    <source>
        <dbReference type="PROSITE" id="PS51864"/>
    </source>
</evidence>
<keyword evidence="5 10" id="KW-0862">Zinc</keyword>
<sequence length="1274" mass="145489">MYVDSSVMHHCATRFFPIIAVIFVAIPSRKGNLWTETERMSGLQQWRTLCARYTVPLAYMKDSNARITVFAPVNDVFTYNPNTRALSQKEVLAHIVDTQVYELSENRKWDKQTLIRSTVSSGYMYISQFVNSPGNYSYFANNGMLCNHATNEWAIISGQQYLFKICTPIGHRPYPGTTLSFIRDSDKTAFFERPYNNYDLTELRDVLDRSPDIALAIFGSSAWNGFHTFFLPTNEAFSKIVDRNRLDREVLLAHVTGINRVLFTYPWLYDRGIHYYPSIRFSANVIEDNYDLRLCMRNITDHRTGRWDLYAVSEVYERYGQFRRGAVWAKIVMPNIPVQNGVVHIIDNVLGIITNTIDQLIMENHRCTTLIRYVSMIGQIVRNYFSATGGMVTFFAPYNEAFERIPEYIERRLLRDRVWLEKILKLHIVPNKELTSNEISNETVVNTVDNIHQLYFVRGEWPKNNITYYVIGGGVRATILMDNVAAVNGIVHYVDRVLGVPYQTLYEVMRNDSRLQTSYSMLRNLQLRYSLDPWQVLTPQQNFTFFVPTNEAWEKVSVSQKYKMINGEHWLALQYVFKRHIIQGLALMYTDLRERTYVMMNDEKVVIRRRGRFFELYWPRGNRVARIISGSEKAGINGFIHMIDNVLIYERDLEALACSKLNFTHFLLISFLSSFIELRKHFAYDDQYINVISSLLLQMKEIAHSQAYGNRVFSRDSAVDSKKDVSISTQQPKTTSKLTPYLFEGDIFLSTKQAMTILGSLADKDSVKKKGKHRMAHDAPLYLFRGASPNKKKRFSADPEAGWTEFPIKYRFDESLDILQISQILKALEIWESSTCITFENDQKAGGDYLEFFKGDGCYSMIGRFGGRQGISIGEGCERIGTIVHEVGHTLGLWHEQSRPDAENYITVVKDYILPSYISEFLKRGEDEIVTFDIPYDLGSIMHYGSTAFSVDQRSKTLLTRDPLYQMTIGQRDSLSFYDIKLINEAYCKGHCKQNNDCKNGGYLNPSNCKSCFCPTGFGGSKCETHDVAASNSNCGGTLKADVDWKQIQSPGYPDEYPTNVTCSWLIKTNEEERIEITFIDDFGIFCTSTCVDYVELKIGDDMANTGYRICCYDKPENSLISAQHQVVILFRAAAGEDIGFKLKFRKTTKPARTTPVLQKATTAVPRTTIAGNDVWSEWDSWSQCSRPCGACGIQSRVRTCKTAKCSGKSQEFSTCNLQACPVDPKCAKIKYKDRLCADGSTCGENTSLKKIAIPILDPRILFSISSGTGVSAT</sequence>
<evidence type="ECO:0000256" key="3">
    <source>
        <dbReference type="ARBA" id="ARBA00022723"/>
    </source>
</evidence>
<keyword evidence="6 10" id="KW-0482">Metalloprotease</keyword>
<reference evidence="16" key="1">
    <citation type="submission" date="2022-11" db="UniProtKB">
        <authorList>
            <consortium name="WormBaseParasite"/>
        </authorList>
    </citation>
    <scope>IDENTIFICATION</scope>
</reference>
<comment type="cofactor">
    <cofactor evidence="10 11">
        <name>Zn(2+)</name>
        <dbReference type="ChEBI" id="CHEBI:29105"/>
    </cofactor>
    <text evidence="10 11">Binds 1 zinc ion per subunit.</text>
</comment>
<dbReference type="SMART" id="SM00554">
    <property type="entry name" value="FAS1"/>
    <property type="match status" value="3"/>
</dbReference>
<dbReference type="GO" id="GO:0006508">
    <property type="term" value="P:proteolysis"/>
    <property type="evidence" value="ECO:0007669"/>
    <property type="project" value="UniProtKB-KW"/>
</dbReference>
<dbReference type="InterPro" id="IPR000884">
    <property type="entry name" value="TSP1_rpt"/>
</dbReference>
<dbReference type="PROSITE" id="PS50092">
    <property type="entry name" value="TSP1"/>
    <property type="match status" value="1"/>
</dbReference>
<feature type="binding site" evidence="10">
    <location>
        <position position="885"/>
    </location>
    <ligand>
        <name>Zn(2+)</name>
        <dbReference type="ChEBI" id="CHEBI:29105"/>
        <note>catalytic</note>
    </ligand>
</feature>
<keyword evidence="3 10" id="KW-0479">Metal-binding</keyword>
<evidence type="ECO:0000259" key="13">
    <source>
        <dbReference type="PROSITE" id="PS50213"/>
    </source>
</evidence>
<dbReference type="Pfam" id="PF02469">
    <property type="entry name" value="Fasciclin"/>
    <property type="match status" value="2"/>
</dbReference>
<evidence type="ECO:0000256" key="4">
    <source>
        <dbReference type="ARBA" id="ARBA00022801"/>
    </source>
</evidence>
<feature type="domain" description="CUB" evidence="12">
    <location>
        <begin position="1035"/>
        <end position="1148"/>
    </location>
</feature>
<dbReference type="InterPro" id="IPR006026">
    <property type="entry name" value="Peptidase_Metallo"/>
</dbReference>
<dbReference type="InterPro" id="IPR036383">
    <property type="entry name" value="TSP1_rpt_sf"/>
</dbReference>
<dbReference type="SUPFAM" id="SSF55486">
    <property type="entry name" value="Metalloproteases ('zincins'), catalytic domain"/>
    <property type="match status" value="1"/>
</dbReference>
<feature type="domain" description="FAS1" evidence="13">
    <location>
        <begin position="502"/>
        <end position="647"/>
    </location>
</feature>
<dbReference type="GO" id="GO:0008270">
    <property type="term" value="F:zinc ion binding"/>
    <property type="evidence" value="ECO:0007669"/>
    <property type="project" value="UniProtKB-UniRule"/>
</dbReference>
<comment type="caution">
    <text evidence="9">Lacks conserved residue(s) required for the propagation of feature annotation.</text>
</comment>
<dbReference type="Gene3D" id="3.40.390.10">
    <property type="entry name" value="Collagenase (Catalytic Domain)"/>
    <property type="match status" value="1"/>
</dbReference>
<dbReference type="SUPFAM" id="SSF82895">
    <property type="entry name" value="TSP-1 type 1 repeat"/>
    <property type="match status" value="1"/>
</dbReference>
<dbReference type="EC" id="3.4.24.-" evidence="11"/>
<evidence type="ECO:0000259" key="12">
    <source>
        <dbReference type="PROSITE" id="PS01180"/>
    </source>
</evidence>